<dbReference type="Gene3D" id="2.170.130.10">
    <property type="entry name" value="TonB-dependent receptor, plug domain"/>
    <property type="match status" value="1"/>
</dbReference>
<gene>
    <name evidence="14" type="primary">btuB</name>
    <name evidence="14" type="ORF">PSAL_024570</name>
</gene>
<organism evidence="14 15">
    <name type="scientific">Pseudooceanicola algae</name>
    <dbReference type="NCBI Taxonomy" id="1537215"/>
    <lineage>
        <taxon>Bacteria</taxon>
        <taxon>Pseudomonadati</taxon>
        <taxon>Pseudomonadota</taxon>
        <taxon>Alphaproteobacteria</taxon>
        <taxon>Rhodobacterales</taxon>
        <taxon>Paracoccaceae</taxon>
        <taxon>Pseudooceanicola</taxon>
    </lineage>
</organism>
<dbReference type="InterPro" id="IPR000531">
    <property type="entry name" value="Beta-barrel_TonB"/>
</dbReference>
<dbReference type="KEGG" id="palw:PSAL_024570"/>
<proteinExistence type="inferred from homology"/>
<evidence type="ECO:0000256" key="8">
    <source>
        <dbReference type="ARBA" id="ARBA00023170"/>
    </source>
</evidence>
<keyword evidence="4 10" id="KW-0812">Transmembrane</keyword>
<dbReference type="InterPro" id="IPR036942">
    <property type="entry name" value="Beta-barrel_TonB_sf"/>
</dbReference>
<dbReference type="OrthoDB" id="9760333at2"/>
<evidence type="ECO:0000256" key="3">
    <source>
        <dbReference type="ARBA" id="ARBA00022452"/>
    </source>
</evidence>
<dbReference type="Gene3D" id="2.40.170.20">
    <property type="entry name" value="TonB-dependent receptor, beta-barrel domain"/>
    <property type="match status" value="1"/>
</dbReference>
<dbReference type="CDD" id="cd01347">
    <property type="entry name" value="ligand_gated_channel"/>
    <property type="match status" value="1"/>
</dbReference>
<evidence type="ECO:0000256" key="1">
    <source>
        <dbReference type="ARBA" id="ARBA00004571"/>
    </source>
</evidence>
<dbReference type="InterPro" id="IPR039426">
    <property type="entry name" value="TonB-dep_rcpt-like"/>
</dbReference>
<sequence length="630" mass="68162">MTRHFPAALPGCPRFIPVFAVASRRPVAATLPVLACLLAVPAAAQEVTPLAPITVTANRGETETARSGATVEIVSQDDLEQAGDIRLVDYLATLPGLSLTTAGGIGNATTLRIRGAGGAYFGVYVDGIDVNDPSAAQISFNFGSLTTADISRVEVLKGAQSALYGSEAIAGVISISTNRATEPGLSQSYALEYGSYNTRQLSLNQSYMGTRGTYALSLSHIETDGYSSADENDGNTEADGHEGTRLNLTGEYDLTDALTFGGAAFWQKTETEYDEYTSGPVDGSPDEVTKATSYGLRGFLRFDGAILEQEISAQYYRIDRESRGTNTWGASYYPNLGIRKSLAYAASMDLSNAFTLAFGADATRETYDGDTFVAETDQLGAYAEGQWAPSETFDLVASVRHDDHSVFGGETTGRLAAAWRPRSDVTLRASAGTGFRTPSLYELYDPWYGNSDLQPETSKSYDLGVEKRLGESGFVKATLFRMEITNLIDWVGSGYTQVEGESTMQGVELSGGWRLSETLRLDTSYTYTDAEDASGARLDRVPRNELALRLAADLTPQLRGGLVVRRVSDHLDSGTPLPDYTLVDVTLGYDIAKDREIYLRIVNLLDEEYQTVRGYGQSDRAFYVGIRGNF</sequence>
<dbReference type="GO" id="GO:0009279">
    <property type="term" value="C:cell outer membrane"/>
    <property type="evidence" value="ECO:0007669"/>
    <property type="project" value="UniProtKB-SubCell"/>
</dbReference>
<dbReference type="PANTHER" id="PTHR30069:SF29">
    <property type="entry name" value="HEMOGLOBIN AND HEMOGLOBIN-HAPTOGLOBIN-BINDING PROTEIN 1-RELATED"/>
    <property type="match status" value="1"/>
</dbReference>
<keyword evidence="2 10" id="KW-0813">Transport</keyword>
<comment type="similarity">
    <text evidence="10 11">Belongs to the TonB-dependent receptor family.</text>
</comment>
<keyword evidence="9 10" id="KW-0998">Cell outer membrane</keyword>
<evidence type="ECO:0000256" key="11">
    <source>
        <dbReference type="RuleBase" id="RU003357"/>
    </source>
</evidence>
<evidence type="ECO:0000313" key="14">
    <source>
        <dbReference type="EMBL" id="QPM91207.1"/>
    </source>
</evidence>
<evidence type="ECO:0000256" key="9">
    <source>
        <dbReference type="ARBA" id="ARBA00023237"/>
    </source>
</evidence>
<keyword evidence="15" id="KW-1185">Reference proteome</keyword>
<dbReference type="RefSeq" id="WP_119838522.1">
    <property type="nucleotide sequence ID" value="NZ_CP060436.1"/>
</dbReference>
<dbReference type="PROSITE" id="PS52016">
    <property type="entry name" value="TONB_DEPENDENT_REC_3"/>
    <property type="match status" value="1"/>
</dbReference>
<dbReference type="Pfam" id="PF00593">
    <property type="entry name" value="TonB_dep_Rec_b-barrel"/>
    <property type="match status" value="1"/>
</dbReference>
<keyword evidence="5" id="KW-0732">Signal</keyword>
<keyword evidence="8" id="KW-0675">Receptor</keyword>
<name>A0A418SIY5_9RHOB</name>
<evidence type="ECO:0000256" key="5">
    <source>
        <dbReference type="ARBA" id="ARBA00022729"/>
    </source>
</evidence>
<feature type="domain" description="TonB-dependent receptor plug" evidence="13">
    <location>
        <begin position="67"/>
        <end position="172"/>
    </location>
</feature>
<comment type="subcellular location">
    <subcellularLocation>
        <location evidence="1 10">Cell outer membrane</location>
        <topology evidence="1 10">Multi-pass membrane protein</topology>
    </subcellularLocation>
</comment>
<dbReference type="InterPro" id="IPR012910">
    <property type="entry name" value="Plug_dom"/>
</dbReference>
<evidence type="ECO:0000256" key="6">
    <source>
        <dbReference type="ARBA" id="ARBA00023077"/>
    </source>
</evidence>
<evidence type="ECO:0000256" key="4">
    <source>
        <dbReference type="ARBA" id="ARBA00022692"/>
    </source>
</evidence>
<evidence type="ECO:0000256" key="2">
    <source>
        <dbReference type="ARBA" id="ARBA00022448"/>
    </source>
</evidence>
<keyword evidence="7 10" id="KW-0472">Membrane</keyword>
<evidence type="ECO:0000256" key="7">
    <source>
        <dbReference type="ARBA" id="ARBA00023136"/>
    </source>
</evidence>
<evidence type="ECO:0000256" key="10">
    <source>
        <dbReference type="PROSITE-ProRule" id="PRU01360"/>
    </source>
</evidence>
<reference evidence="14 15" key="1">
    <citation type="submission" date="2020-08" db="EMBL/GenBank/DDBJ databases">
        <title>Genome sequence of Rhodobacteraceae bacterium Lw-13e.</title>
        <authorList>
            <person name="Poehlein A."/>
            <person name="Wolter L."/>
            <person name="Daniel R."/>
            <person name="Brinkhoff T."/>
        </authorList>
    </citation>
    <scope>NUCLEOTIDE SEQUENCE [LARGE SCALE GENOMIC DNA]</scope>
    <source>
        <strain evidence="14 15">Lw-13e</strain>
    </source>
</reference>
<dbReference type="InterPro" id="IPR037066">
    <property type="entry name" value="Plug_dom_sf"/>
</dbReference>
<keyword evidence="6 11" id="KW-0798">TonB box</keyword>
<dbReference type="EMBL" id="CP060436">
    <property type="protein sequence ID" value="QPM91207.1"/>
    <property type="molecule type" value="Genomic_DNA"/>
</dbReference>
<feature type="domain" description="TonB-dependent receptor-like beta-barrel" evidence="12">
    <location>
        <begin position="198"/>
        <end position="604"/>
    </location>
</feature>
<dbReference type="Pfam" id="PF07715">
    <property type="entry name" value="Plug"/>
    <property type="match status" value="1"/>
</dbReference>
<dbReference type="AlphaFoldDB" id="A0A418SIY5"/>
<keyword evidence="3 10" id="KW-1134">Transmembrane beta strand</keyword>
<evidence type="ECO:0000313" key="15">
    <source>
        <dbReference type="Proteomes" id="UP000283786"/>
    </source>
</evidence>
<dbReference type="GO" id="GO:0044718">
    <property type="term" value="P:siderophore transmembrane transport"/>
    <property type="evidence" value="ECO:0007669"/>
    <property type="project" value="TreeGrafter"/>
</dbReference>
<dbReference type="Proteomes" id="UP000283786">
    <property type="component" value="Chromosome"/>
</dbReference>
<dbReference type="SUPFAM" id="SSF56935">
    <property type="entry name" value="Porins"/>
    <property type="match status" value="1"/>
</dbReference>
<dbReference type="GO" id="GO:0015344">
    <property type="term" value="F:siderophore uptake transmembrane transporter activity"/>
    <property type="evidence" value="ECO:0007669"/>
    <property type="project" value="TreeGrafter"/>
</dbReference>
<evidence type="ECO:0000259" key="13">
    <source>
        <dbReference type="Pfam" id="PF07715"/>
    </source>
</evidence>
<evidence type="ECO:0000259" key="12">
    <source>
        <dbReference type="Pfam" id="PF00593"/>
    </source>
</evidence>
<accession>A0A418SIY5</accession>
<dbReference type="PANTHER" id="PTHR30069">
    <property type="entry name" value="TONB-DEPENDENT OUTER MEMBRANE RECEPTOR"/>
    <property type="match status" value="1"/>
</dbReference>
<protein>
    <submittedName>
        <fullName evidence="14">Vitamin B12 transporter BtuB</fullName>
    </submittedName>
</protein>